<proteinExistence type="predicted"/>
<dbReference type="Pfam" id="PF04749">
    <property type="entry name" value="PLAC8"/>
    <property type="match status" value="1"/>
</dbReference>
<sequence>MARAPLTQDWKTNLCDSGEDGDCSRSCFIGCDQFGRTQHRLRQVDRHEDPLDLSEYKGYIGSGIFTAKQTKRIRETYSIKGTYGDDVAKGIFCQPCSLIRNELEVRRRETDKRAGELASGPFPLGELNYQPIYAMATEGYRLEPQMTSQNLRHKNQAAEIEQAHALYRYILQGMNLASYR</sequence>
<evidence type="ECO:0000313" key="2">
    <source>
        <dbReference type="Proteomes" id="UP001172102"/>
    </source>
</evidence>
<dbReference type="InterPro" id="IPR006461">
    <property type="entry name" value="PLAC_motif_containing"/>
</dbReference>
<accession>A0AA40ARC7</accession>
<dbReference type="EMBL" id="JAUKUA010000003">
    <property type="protein sequence ID" value="KAK0720537.1"/>
    <property type="molecule type" value="Genomic_DNA"/>
</dbReference>
<name>A0AA40ARC7_9PEZI</name>
<dbReference type="Proteomes" id="UP001172102">
    <property type="component" value="Unassembled WGS sequence"/>
</dbReference>
<organism evidence="1 2">
    <name type="scientific">Lasiosphaeris hirsuta</name>
    <dbReference type="NCBI Taxonomy" id="260670"/>
    <lineage>
        <taxon>Eukaryota</taxon>
        <taxon>Fungi</taxon>
        <taxon>Dikarya</taxon>
        <taxon>Ascomycota</taxon>
        <taxon>Pezizomycotina</taxon>
        <taxon>Sordariomycetes</taxon>
        <taxon>Sordariomycetidae</taxon>
        <taxon>Sordariales</taxon>
        <taxon>Lasiosphaeriaceae</taxon>
        <taxon>Lasiosphaeris</taxon>
    </lineage>
</organism>
<keyword evidence="2" id="KW-1185">Reference proteome</keyword>
<evidence type="ECO:0000313" key="1">
    <source>
        <dbReference type="EMBL" id="KAK0720537.1"/>
    </source>
</evidence>
<dbReference type="AlphaFoldDB" id="A0AA40ARC7"/>
<protein>
    <submittedName>
        <fullName evidence="1">Uncharacterized protein</fullName>
    </submittedName>
</protein>
<comment type="caution">
    <text evidence="1">The sequence shown here is derived from an EMBL/GenBank/DDBJ whole genome shotgun (WGS) entry which is preliminary data.</text>
</comment>
<gene>
    <name evidence="1" type="ORF">B0H67DRAFT_643780</name>
</gene>
<reference evidence="1" key="1">
    <citation type="submission" date="2023-06" db="EMBL/GenBank/DDBJ databases">
        <title>Genome-scale phylogeny and comparative genomics of the fungal order Sordariales.</title>
        <authorList>
            <consortium name="Lawrence Berkeley National Laboratory"/>
            <person name="Hensen N."/>
            <person name="Bonometti L."/>
            <person name="Westerberg I."/>
            <person name="Brannstrom I.O."/>
            <person name="Guillou S."/>
            <person name="Cros-Aarteil S."/>
            <person name="Calhoun S."/>
            <person name="Haridas S."/>
            <person name="Kuo A."/>
            <person name="Mondo S."/>
            <person name="Pangilinan J."/>
            <person name="Riley R."/>
            <person name="Labutti K."/>
            <person name="Andreopoulos B."/>
            <person name="Lipzen A."/>
            <person name="Chen C."/>
            <person name="Yanf M."/>
            <person name="Daum C."/>
            <person name="Ng V."/>
            <person name="Clum A."/>
            <person name="Steindorff A."/>
            <person name="Ohm R."/>
            <person name="Martin F."/>
            <person name="Silar P."/>
            <person name="Natvig D."/>
            <person name="Lalanne C."/>
            <person name="Gautier V."/>
            <person name="Ament-Velasquez S.L."/>
            <person name="Kruys A."/>
            <person name="Hutchinson M.I."/>
            <person name="Powell A.J."/>
            <person name="Barry K."/>
            <person name="Miller A.N."/>
            <person name="Grigoriev I.V."/>
            <person name="Debuchy R."/>
            <person name="Gladieux P."/>
            <person name="Thoren M.H."/>
            <person name="Johannesson H."/>
        </authorList>
    </citation>
    <scope>NUCLEOTIDE SEQUENCE</scope>
    <source>
        <strain evidence="1">SMH4607-1</strain>
    </source>
</reference>